<dbReference type="EMBL" id="BMDY01000012">
    <property type="protein sequence ID" value="GGB08591.1"/>
    <property type="molecule type" value="Genomic_DNA"/>
</dbReference>
<dbReference type="PANTHER" id="PTHR30055">
    <property type="entry name" value="HTH-TYPE TRANSCRIPTIONAL REGULATOR RUTR"/>
    <property type="match status" value="1"/>
</dbReference>
<dbReference type="Proteomes" id="UP000651977">
    <property type="component" value="Unassembled WGS sequence"/>
</dbReference>
<dbReference type="InterPro" id="IPR001647">
    <property type="entry name" value="HTH_TetR"/>
</dbReference>
<proteinExistence type="predicted"/>
<organism evidence="6 7">
    <name type="scientific">Agarivorans gilvus</name>
    <dbReference type="NCBI Taxonomy" id="680279"/>
    <lineage>
        <taxon>Bacteria</taxon>
        <taxon>Pseudomonadati</taxon>
        <taxon>Pseudomonadota</taxon>
        <taxon>Gammaproteobacteria</taxon>
        <taxon>Alteromonadales</taxon>
        <taxon>Alteromonadaceae</taxon>
        <taxon>Agarivorans</taxon>
    </lineage>
</organism>
<dbReference type="Pfam" id="PF00440">
    <property type="entry name" value="TetR_N"/>
    <property type="match status" value="1"/>
</dbReference>
<feature type="DNA-binding region" description="H-T-H motif" evidence="4">
    <location>
        <begin position="38"/>
        <end position="57"/>
    </location>
</feature>
<dbReference type="PRINTS" id="PR00455">
    <property type="entry name" value="HTHTETR"/>
</dbReference>
<evidence type="ECO:0000256" key="1">
    <source>
        <dbReference type="ARBA" id="ARBA00023015"/>
    </source>
</evidence>
<evidence type="ECO:0000313" key="7">
    <source>
        <dbReference type="Proteomes" id="UP000651977"/>
    </source>
</evidence>
<dbReference type="SUPFAM" id="SSF46689">
    <property type="entry name" value="Homeodomain-like"/>
    <property type="match status" value="1"/>
</dbReference>
<evidence type="ECO:0000256" key="3">
    <source>
        <dbReference type="ARBA" id="ARBA00023163"/>
    </source>
</evidence>
<dbReference type="PANTHER" id="PTHR30055:SF234">
    <property type="entry name" value="HTH-TYPE TRANSCRIPTIONAL REGULATOR BETI"/>
    <property type="match status" value="1"/>
</dbReference>
<keyword evidence="1" id="KW-0805">Transcription regulation</keyword>
<dbReference type="Gene3D" id="1.10.357.10">
    <property type="entry name" value="Tetracycline Repressor, domain 2"/>
    <property type="match status" value="1"/>
</dbReference>
<dbReference type="PROSITE" id="PS50977">
    <property type="entry name" value="HTH_TETR_2"/>
    <property type="match status" value="1"/>
</dbReference>
<name>A0ABQ1I330_9ALTE</name>
<dbReference type="InterPro" id="IPR009057">
    <property type="entry name" value="Homeodomain-like_sf"/>
</dbReference>
<protein>
    <submittedName>
        <fullName evidence="6">TetR family transcriptional regulator</fullName>
    </submittedName>
</protein>
<evidence type="ECO:0000313" key="6">
    <source>
        <dbReference type="EMBL" id="GGB08591.1"/>
    </source>
</evidence>
<feature type="domain" description="HTH tetR-type" evidence="5">
    <location>
        <begin position="15"/>
        <end position="75"/>
    </location>
</feature>
<reference evidence="7" key="1">
    <citation type="journal article" date="2019" name="Int. J. Syst. Evol. Microbiol.">
        <title>The Global Catalogue of Microorganisms (GCM) 10K type strain sequencing project: providing services to taxonomists for standard genome sequencing and annotation.</title>
        <authorList>
            <consortium name="The Broad Institute Genomics Platform"/>
            <consortium name="The Broad Institute Genome Sequencing Center for Infectious Disease"/>
            <person name="Wu L."/>
            <person name="Ma J."/>
        </authorList>
    </citation>
    <scope>NUCLEOTIDE SEQUENCE [LARGE SCALE GENOMIC DNA]</scope>
    <source>
        <strain evidence="7">CGMCC 1.10131</strain>
    </source>
</reference>
<keyword evidence="3" id="KW-0804">Transcription</keyword>
<evidence type="ECO:0000259" key="5">
    <source>
        <dbReference type="PROSITE" id="PS50977"/>
    </source>
</evidence>
<gene>
    <name evidence="6" type="ORF">GCM10007414_22520</name>
</gene>
<dbReference type="InterPro" id="IPR050109">
    <property type="entry name" value="HTH-type_TetR-like_transc_reg"/>
</dbReference>
<dbReference type="SUPFAM" id="SSF48498">
    <property type="entry name" value="Tetracyclin repressor-like, C-terminal domain"/>
    <property type="match status" value="1"/>
</dbReference>
<dbReference type="InterPro" id="IPR036271">
    <property type="entry name" value="Tet_transcr_reg_TetR-rel_C_sf"/>
</dbReference>
<evidence type="ECO:0000256" key="4">
    <source>
        <dbReference type="PROSITE-ProRule" id="PRU00335"/>
    </source>
</evidence>
<dbReference type="RefSeq" id="WP_055734104.1">
    <property type="nucleotide sequence ID" value="NZ_BMDY01000012.1"/>
</dbReference>
<keyword evidence="7" id="KW-1185">Reference proteome</keyword>
<sequence>MQTSTLRRRTRLSPEVRRKQLMQCAIEIFARRGIGRAGHAEIAELANVSVATVFNYFNTREDLVDAVLSEVEQTMLGLVAQTYPSDENALTAVQQHLSGLVELAYSNSDVIHIWLEWSSSVREDVWPRFSAVMAKINQQIGDSIQAGFDNNEITSALNALQAAQAINAGLYLAVQMINRPDSPERQEVVDFLNDFVLSLLRPPGQ</sequence>
<keyword evidence="2 4" id="KW-0238">DNA-binding</keyword>
<comment type="caution">
    <text evidence="6">The sequence shown here is derived from an EMBL/GenBank/DDBJ whole genome shotgun (WGS) entry which is preliminary data.</text>
</comment>
<evidence type="ECO:0000256" key="2">
    <source>
        <dbReference type="ARBA" id="ARBA00023125"/>
    </source>
</evidence>
<accession>A0ABQ1I330</accession>